<protein>
    <submittedName>
        <fullName evidence="1">Uncharacterized protein</fullName>
    </submittedName>
</protein>
<dbReference type="AlphaFoldDB" id="A0AAP0FLJ5"/>
<keyword evidence="2" id="KW-1185">Reference proteome</keyword>
<organism evidence="1 2">
    <name type="scientific">Stephania yunnanensis</name>
    <dbReference type="NCBI Taxonomy" id="152371"/>
    <lineage>
        <taxon>Eukaryota</taxon>
        <taxon>Viridiplantae</taxon>
        <taxon>Streptophyta</taxon>
        <taxon>Embryophyta</taxon>
        <taxon>Tracheophyta</taxon>
        <taxon>Spermatophyta</taxon>
        <taxon>Magnoliopsida</taxon>
        <taxon>Ranunculales</taxon>
        <taxon>Menispermaceae</taxon>
        <taxon>Menispermoideae</taxon>
        <taxon>Cissampelideae</taxon>
        <taxon>Stephania</taxon>
    </lineage>
</organism>
<gene>
    <name evidence="1" type="ORF">Syun_023104</name>
</gene>
<evidence type="ECO:0000313" key="1">
    <source>
        <dbReference type="EMBL" id="KAK9107093.1"/>
    </source>
</evidence>
<dbReference type="EMBL" id="JBBNAF010000010">
    <property type="protein sequence ID" value="KAK9107093.1"/>
    <property type="molecule type" value="Genomic_DNA"/>
</dbReference>
<reference evidence="1 2" key="1">
    <citation type="submission" date="2024-01" db="EMBL/GenBank/DDBJ databases">
        <title>Genome assemblies of Stephania.</title>
        <authorList>
            <person name="Yang L."/>
        </authorList>
    </citation>
    <scope>NUCLEOTIDE SEQUENCE [LARGE SCALE GENOMIC DNA]</scope>
    <source>
        <strain evidence="1">YNDBR</strain>
        <tissue evidence="1">Leaf</tissue>
    </source>
</reference>
<evidence type="ECO:0000313" key="2">
    <source>
        <dbReference type="Proteomes" id="UP001420932"/>
    </source>
</evidence>
<name>A0AAP0FLJ5_9MAGN</name>
<proteinExistence type="predicted"/>
<sequence>MAVVLLDDTLLQNVAGGAFGFVFIDDSSERTVLIDVGVDAATRPIDESPAITKAETDDADSKEVALPGVNLLFDGSELIPFDIGACLQARLPASLIADASAVSACLHTNK</sequence>
<comment type="caution">
    <text evidence="1">The sequence shown here is derived from an EMBL/GenBank/DDBJ whole genome shotgun (WGS) entry which is preliminary data.</text>
</comment>
<accession>A0AAP0FLJ5</accession>
<dbReference type="Proteomes" id="UP001420932">
    <property type="component" value="Unassembled WGS sequence"/>
</dbReference>